<dbReference type="Proteomes" id="UP000285060">
    <property type="component" value="Unassembled WGS sequence"/>
</dbReference>
<name>A0A418B4A8_9STRA</name>
<feature type="region of interest" description="Disordered" evidence="2">
    <location>
        <begin position="458"/>
        <end position="533"/>
    </location>
</feature>
<feature type="domain" description="AB hydrolase-1" evidence="3">
    <location>
        <begin position="6"/>
        <end position="232"/>
    </location>
</feature>
<evidence type="ECO:0000259" key="3">
    <source>
        <dbReference type="Pfam" id="PF00561"/>
    </source>
</evidence>
<dbReference type="Pfam" id="PF00561">
    <property type="entry name" value="Abhydrolase_1"/>
    <property type="match status" value="1"/>
</dbReference>
<dbReference type="InterPro" id="IPR029058">
    <property type="entry name" value="AB_hydrolase_fold"/>
</dbReference>
<evidence type="ECO:0000256" key="2">
    <source>
        <dbReference type="SAM" id="MobiDB-lite"/>
    </source>
</evidence>
<keyword evidence="6" id="KW-1185">Reference proteome</keyword>
<dbReference type="GO" id="GO:0051087">
    <property type="term" value="F:protein-folding chaperone binding"/>
    <property type="evidence" value="ECO:0007669"/>
    <property type="project" value="InterPro"/>
</dbReference>
<proteinExistence type="inferred from homology"/>
<evidence type="ECO:0000259" key="4">
    <source>
        <dbReference type="Pfam" id="PF02179"/>
    </source>
</evidence>
<evidence type="ECO:0008006" key="7">
    <source>
        <dbReference type="Google" id="ProtNLM"/>
    </source>
</evidence>
<dbReference type="InterPro" id="IPR003103">
    <property type="entry name" value="BAG_domain"/>
</dbReference>
<dbReference type="VEuPathDB" id="FungiDB:H310_04955"/>
<dbReference type="InterPro" id="IPR000073">
    <property type="entry name" value="AB_hydrolase_1"/>
</dbReference>
<evidence type="ECO:0000256" key="1">
    <source>
        <dbReference type="ARBA" id="ARBA00010884"/>
    </source>
</evidence>
<dbReference type="AlphaFoldDB" id="A0A418B4A8"/>
<accession>A0A418B4A8</accession>
<comment type="similarity">
    <text evidence="1">Belongs to the AB hydrolase superfamily. AB hydrolase 4 family.</text>
</comment>
<gene>
    <name evidence="5" type="ORF">DYB32_002121</name>
</gene>
<feature type="non-terminal residue" evidence="5">
    <location>
        <position position="1"/>
    </location>
</feature>
<dbReference type="SUPFAM" id="SSF63491">
    <property type="entry name" value="BAG domain"/>
    <property type="match status" value="1"/>
</dbReference>
<sequence>NYVCVTVEKLVRDGWRVVVMNARGCANTPLLTPHLFCGAYTNDVREVVAMLRRNHVQTAPLVSVGFSLGSNIMVKYIGEEGAACPLTAAVSVGNPYDFMCNSRNLNHSFVHNAIYNAPLATNLNDLFFVRVWFADMDDRDITHHLLSAYASVSDYYRDASSNQCTTLIRSKWMVQHGWPVDLKFVQIPLLLLSAKDDPICIHTATPYDDVIANDNLLLAVTDTGGHLGFFTGNNLFEVPDMWSANVVAQFCKAIVEINSARDATKPSIVRRLFQSADQTTVDTPPLANDGNLGNGRCRQWHAESVAASVILQFDQHLTNMTTNAMKARSQLAVVKEHVDRIHDILTTRLPNQHGIIAAELAATKWLCVAHHDNAPTHVKKCKLQVSNYRFRVLEQGERLTRLLCDLDLVESDGDMEIRLERKRLVLRIQDELVLADAMKVRCDKLVDFHATLFPSSDAATDGASTLNVTSDNLDATEEEETARAEDVNNDEMDSNDQTDDHTSEVDDDECDDEDMDNEEEDEGAEEESHIPEWTPRYEVHEGRDGAVYLLADLTGVDLNRHLDVQIDGDVLRVTGTKLPTPRDLQVMRMTGQPTFGRFVIAESFPSHLFNLHGATLRRAAGGVVEVRIPRARAVYNPFFPRSYAASQRRATPFANMGLAW</sequence>
<evidence type="ECO:0000313" key="5">
    <source>
        <dbReference type="EMBL" id="RHY32917.1"/>
    </source>
</evidence>
<dbReference type="GO" id="GO:0047372">
    <property type="term" value="F:monoacylglycerol lipase activity"/>
    <property type="evidence" value="ECO:0007669"/>
    <property type="project" value="TreeGrafter"/>
</dbReference>
<reference evidence="5 6" key="1">
    <citation type="submission" date="2018-08" db="EMBL/GenBank/DDBJ databases">
        <title>Aphanomyces genome sequencing and annotation.</title>
        <authorList>
            <person name="Minardi D."/>
            <person name="Oidtmann B."/>
            <person name="Van Der Giezen M."/>
            <person name="Studholme D.J."/>
        </authorList>
    </citation>
    <scope>NUCLEOTIDE SEQUENCE [LARGE SCALE GENOMIC DNA]</scope>
    <source>
        <strain evidence="5 6">NJM0002</strain>
    </source>
</reference>
<feature type="compositionally biased region" description="Polar residues" evidence="2">
    <location>
        <begin position="458"/>
        <end position="473"/>
    </location>
</feature>
<dbReference type="VEuPathDB" id="FungiDB:H310_04957"/>
<dbReference type="PANTHER" id="PTHR10794:SF84">
    <property type="entry name" value="ESTERASE_LIPASE_THIOESTERASE FAMILY PROTEIN"/>
    <property type="match status" value="1"/>
</dbReference>
<dbReference type="InterPro" id="IPR036533">
    <property type="entry name" value="BAG_dom_sf"/>
</dbReference>
<protein>
    <recommendedName>
        <fullName evidence="7">AB hydrolase-1 domain-containing protein</fullName>
    </recommendedName>
</protein>
<dbReference type="GO" id="GO:0034338">
    <property type="term" value="F:short-chain carboxylesterase activity"/>
    <property type="evidence" value="ECO:0007669"/>
    <property type="project" value="TreeGrafter"/>
</dbReference>
<feature type="compositionally biased region" description="Acidic residues" evidence="2">
    <location>
        <begin position="487"/>
        <end position="497"/>
    </location>
</feature>
<dbReference type="Pfam" id="PF02179">
    <property type="entry name" value="BAG"/>
    <property type="match status" value="1"/>
</dbReference>
<evidence type="ECO:0000313" key="6">
    <source>
        <dbReference type="Proteomes" id="UP000285060"/>
    </source>
</evidence>
<comment type="caution">
    <text evidence="5">The sequence shown here is derived from an EMBL/GenBank/DDBJ whole genome shotgun (WGS) entry which is preliminary data.</text>
</comment>
<dbReference type="SUPFAM" id="SSF53474">
    <property type="entry name" value="alpha/beta-Hydrolases"/>
    <property type="match status" value="1"/>
</dbReference>
<dbReference type="Gene3D" id="1.20.58.120">
    <property type="entry name" value="BAG domain"/>
    <property type="match status" value="1"/>
</dbReference>
<dbReference type="Gene3D" id="3.40.50.1820">
    <property type="entry name" value="alpha/beta hydrolase"/>
    <property type="match status" value="1"/>
</dbReference>
<dbReference type="EMBL" id="QUSY01000106">
    <property type="protein sequence ID" value="RHY32917.1"/>
    <property type="molecule type" value="Genomic_DNA"/>
</dbReference>
<organism evidence="5 6">
    <name type="scientific">Aphanomyces invadans</name>
    <dbReference type="NCBI Taxonomy" id="157072"/>
    <lineage>
        <taxon>Eukaryota</taxon>
        <taxon>Sar</taxon>
        <taxon>Stramenopiles</taxon>
        <taxon>Oomycota</taxon>
        <taxon>Saprolegniomycetes</taxon>
        <taxon>Saprolegniales</taxon>
        <taxon>Verrucalvaceae</taxon>
        <taxon>Aphanomyces</taxon>
    </lineage>
</organism>
<feature type="domain" description="BAG" evidence="4">
    <location>
        <begin position="386"/>
        <end position="432"/>
    </location>
</feature>
<dbReference type="InterPro" id="IPR050960">
    <property type="entry name" value="AB_hydrolase_4_sf"/>
</dbReference>
<feature type="compositionally biased region" description="Acidic residues" evidence="2">
    <location>
        <begin position="505"/>
        <end position="525"/>
    </location>
</feature>
<dbReference type="PANTHER" id="PTHR10794">
    <property type="entry name" value="ABHYDROLASE DOMAIN-CONTAINING PROTEIN"/>
    <property type="match status" value="1"/>
</dbReference>